<feature type="region of interest" description="Disordered" evidence="1">
    <location>
        <begin position="196"/>
        <end position="216"/>
    </location>
</feature>
<accession>A0A9P7FLL7</accession>
<protein>
    <recommendedName>
        <fullName evidence="2">Retrotransposon gag domain-containing protein</fullName>
    </recommendedName>
</protein>
<dbReference type="Proteomes" id="UP000775547">
    <property type="component" value="Unassembled WGS sequence"/>
</dbReference>
<feature type="domain" description="Retrotransposon gag" evidence="2">
    <location>
        <begin position="14"/>
        <end position="96"/>
    </location>
</feature>
<evidence type="ECO:0000259" key="2">
    <source>
        <dbReference type="Pfam" id="PF03732"/>
    </source>
</evidence>
<evidence type="ECO:0000313" key="3">
    <source>
        <dbReference type="EMBL" id="KAG5633947.1"/>
    </source>
</evidence>
<reference evidence="3" key="2">
    <citation type="submission" date="2021-10" db="EMBL/GenBank/DDBJ databases">
        <title>Phylogenomics reveals ancestral predisposition of the termite-cultivated fungus Termitomyces towards a domesticated lifestyle.</title>
        <authorList>
            <person name="Auxier B."/>
            <person name="Grum-Grzhimaylo A."/>
            <person name="Cardenas M.E."/>
            <person name="Lodge J.D."/>
            <person name="Laessoe T."/>
            <person name="Pedersen O."/>
            <person name="Smith M.E."/>
            <person name="Kuyper T.W."/>
            <person name="Franco-Molano E.A."/>
            <person name="Baroni T.J."/>
            <person name="Aanen D.K."/>
        </authorList>
    </citation>
    <scope>NUCLEOTIDE SEQUENCE</scope>
    <source>
        <strain evidence="3">AP01</strain>
        <tissue evidence="3">Mycelium</tissue>
    </source>
</reference>
<evidence type="ECO:0000256" key="1">
    <source>
        <dbReference type="SAM" id="MobiDB-lite"/>
    </source>
</evidence>
<evidence type="ECO:0000313" key="4">
    <source>
        <dbReference type="Proteomes" id="UP000775547"/>
    </source>
</evidence>
<gene>
    <name evidence="3" type="ORF">DXG03_006463</name>
</gene>
<dbReference type="AlphaFoldDB" id="A0A9P7FLL7"/>
<sequence>MKQIGFALSYMKGGTARPWKETKIAETNWGTWANVNATLLAAFSPADEAGAARAALKVLCQTATADEYIAEFCTLAACSGLTEDASLIEYFMEGISHKLVEKIFGLETVPTTIASWYTYASRFDNQWCHAHAIINHTKGNDKNKKLFYKPKNYVTPKYTPPAHDPDAMDIDCLTQEERNDHMKKGLCFNCHQPGHRAVNHKSGSSIPKKTTNSFTN</sequence>
<comment type="caution">
    <text evidence="3">The sequence shown here is derived from an EMBL/GenBank/DDBJ whole genome shotgun (WGS) entry which is preliminary data.</text>
</comment>
<dbReference type="EMBL" id="JABCKV010004254">
    <property type="protein sequence ID" value="KAG5633947.1"/>
    <property type="molecule type" value="Genomic_DNA"/>
</dbReference>
<dbReference type="InterPro" id="IPR005162">
    <property type="entry name" value="Retrotrans_gag_dom"/>
</dbReference>
<name>A0A9P7FLL7_9AGAR</name>
<reference evidence="3" key="1">
    <citation type="submission" date="2020-07" db="EMBL/GenBank/DDBJ databases">
        <authorList>
            <person name="Nieuwenhuis M."/>
            <person name="Van De Peppel L.J.J."/>
        </authorList>
    </citation>
    <scope>NUCLEOTIDE SEQUENCE</scope>
    <source>
        <strain evidence="3">AP01</strain>
        <tissue evidence="3">Mycelium</tissue>
    </source>
</reference>
<dbReference type="OrthoDB" id="3040543at2759"/>
<organism evidence="3 4">
    <name type="scientific">Asterophora parasitica</name>
    <dbReference type="NCBI Taxonomy" id="117018"/>
    <lineage>
        <taxon>Eukaryota</taxon>
        <taxon>Fungi</taxon>
        <taxon>Dikarya</taxon>
        <taxon>Basidiomycota</taxon>
        <taxon>Agaricomycotina</taxon>
        <taxon>Agaricomycetes</taxon>
        <taxon>Agaricomycetidae</taxon>
        <taxon>Agaricales</taxon>
        <taxon>Tricholomatineae</taxon>
        <taxon>Lyophyllaceae</taxon>
        <taxon>Asterophora</taxon>
    </lineage>
</organism>
<dbReference type="Pfam" id="PF03732">
    <property type="entry name" value="Retrotrans_gag"/>
    <property type="match status" value="1"/>
</dbReference>
<feature type="compositionally biased region" description="Polar residues" evidence="1">
    <location>
        <begin position="201"/>
        <end position="216"/>
    </location>
</feature>
<keyword evidence="4" id="KW-1185">Reference proteome</keyword>
<proteinExistence type="predicted"/>